<dbReference type="Gene3D" id="1.25.40.90">
    <property type="match status" value="1"/>
</dbReference>
<feature type="region of interest" description="Disordered" evidence="2">
    <location>
        <begin position="1088"/>
        <end position="1380"/>
    </location>
</feature>
<dbReference type="GO" id="GO:0005634">
    <property type="term" value="C:nucleus"/>
    <property type="evidence" value="ECO:0007669"/>
    <property type="project" value="UniProtKB-ARBA"/>
</dbReference>
<feature type="compositionally biased region" description="Polar residues" evidence="2">
    <location>
        <begin position="1465"/>
        <end position="1474"/>
    </location>
</feature>
<feature type="region of interest" description="Disordered" evidence="2">
    <location>
        <begin position="131"/>
        <end position="158"/>
    </location>
</feature>
<dbReference type="InterPro" id="IPR008942">
    <property type="entry name" value="ENTH_VHS"/>
</dbReference>
<feature type="compositionally biased region" description="Basic and acidic residues" evidence="2">
    <location>
        <begin position="1095"/>
        <end position="1113"/>
    </location>
</feature>
<keyword evidence="1" id="KW-0507">mRNA processing</keyword>
<feature type="compositionally biased region" description="Pro residues" evidence="2">
    <location>
        <begin position="1315"/>
        <end position="1336"/>
    </location>
</feature>
<dbReference type="InterPro" id="IPR006569">
    <property type="entry name" value="CID_dom"/>
</dbReference>
<feature type="region of interest" description="Disordered" evidence="2">
    <location>
        <begin position="327"/>
        <end position="406"/>
    </location>
</feature>
<name>A0A6G1DM27_9ORYZ</name>
<accession>A0A6G1DM27</accession>
<feature type="compositionally biased region" description="Acidic residues" evidence="2">
    <location>
        <begin position="1131"/>
        <end position="1140"/>
    </location>
</feature>
<feature type="compositionally biased region" description="Basic residues" evidence="2">
    <location>
        <begin position="1359"/>
        <end position="1373"/>
    </location>
</feature>
<dbReference type="Pfam" id="PF00855">
    <property type="entry name" value="PWWP"/>
    <property type="match status" value="1"/>
</dbReference>
<feature type="domain" description="CID" evidence="4">
    <location>
        <begin position="897"/>
        <end position="1038"/>
    </location>
</feature>
<feature type="compositionally biased region" description="Pro residues" evidence="2">
    <location>
        <begin position="1174"/>
        <end position="1201"/>
    </location>
</feature>
<dbReference type="SMART" id="SM00582">
    <property type="entry name" value="RPR"/>
    <property type="match status" value="1"/>
</dbReference>
<feature type="region of interest" description="Disordered" evidence="2">
    <location>
        <begin position="210"/>
        <end position="255"/>
    </location>
</feature>
<dbReference type="PROSITE" id="PS51391">
    <property type="entry name" value="CID"/>
    <property type="match status" value="1"/>
</dbReference>
<evidence type="ECO:0000256" key="2">
    <source>
        <dbReference type="SAM" id="MobiDB-lite"/>
    </source>
</evidence>
<evidence type="ECO:0000259" key="3">
    <source>
        <dbReference type="PROSITE" id="PS50812"/>
    </source>
</evidence>
<gene>
    <name evidence="5" type="ORF">E2562_023285</name>
</gene>
<feature type="compositionally biased region" description="Polar residues" evidence="2">
    <location>
        <begin position="382"/>
        <end position="394"/>
    </location>
</feature>
<comment type="caution">
    <text evidence="5">The sequence shown here is derived from an EMBL/GenBank/DDBJ whole genome shotgun (WGS) entry which is preliminary data.</text>
</comment>
<feature type="compositionally biased region" description="Polar residues" evidence="2">
    <location>
        <begin position="131"/>
        <end position="149"/>
    </location>
</feature>
<evidence type="ECO:0000256" key="1">
    <source>
        <dbReference type="ARBA" id="ARBA00022664"/>
    </source>
</evidence>
<feature type="compositionally biased region" description="Polar residues" evidence="2">
    <location>
        <begin position="1224"/>
        <end position="1239"/>
    </location>
</feature>
<feature type="region of interest" description="Disordered" evidence="2">
    <location>
        <begin position="871"/>
        <end position="890"/>
    </location>
</feature>
<dbReference type="SUPFAM" id="SSF63748">
    <property type="entry name" value="Tudor/PWWP/MBT"/>
    <property type="match status" value="1"/>
</dbReference>
<feature type="compositionally biased region" description="Polar residues" evidence="2">
    <location>
        <begin position="327"/>
        <end position="337"/>
    </location>
</feature>
<feature type="compositionally biased region" description="Polar residues" evidence="2">
    <location>
        <begin position="880"/>
        <end position="890"/>
    </location>
</feature>
<feature type="region of interest" description="Disordered" evidence="2">
    <location>
        <begin position="1427"/>
        <end position="1493"/>
    </location>
</feature>
<evidence type="ECO:0000259" key="4">
    <source>
        <dbReference type="PROSITE" id="PS51391"/>
    </source>
</evidence>
<reference evidence="5 6" key="1">
    <citation type="submission" date="2019-11" db="EMBL/GenBank/DDBJ databases">
        <title>Whole genome sequence of Oryza granulata.</title>
        <authorList>
            <person name="Li W."/>
        </authorList>
    </citation>
    <scope>NUCLEOTIDE SEQUENCE [LARGE SCALE GENOMIC DNA]</scope>
    <source>
        <strain evidence="6">cv. Menghai</strain>
        <tissue evidence="5">Leaf</tissue>
    </source>
</reference>
<feature type="compositionally biased region" description="Basic and acidic residues" evidence="2">
    <location>
        <begin position="1149"/>
        <end position="1169"/>
    </location>
</feature>
<evidence type="ECO:0008006" key="7">
    <source>
        <dbReference type="Google" id="ProtNLM"/>
    </source>
</evidence>
<feature type="compositionally biased region" description="Low complexity" evidence="2">
    <location>
        <begin position="1202"/>
        <end position="1213"/>
    </location>
</feature>
<dbReference type="Gene3D" id="2.30.30.140">
    <property type="match status" value="1"/>
</dbReference>
<dbReference type="PROSITE" id="PS50812">
    <property type="entry name" value="PWWP"/>
    <property type="match status" value="1"/>
</dbReference>
<feature type="domain" description="PWWP" evidence="3">
    <location>
        <begin position="22"/>
        <end position="79"/>
    </location>
</feature>
<dbReference type="PANTHER" id="PTHR12550">
    <property type="entry name" value="HEPATOMA-DERIVED GROWTH FACTOR-RELATED"/>
    <property type="match status" value="1"/>
</dbReference>
<organism evidence="5 6">
    <name type="scientific">Oryza meyeriana var. granulata</name>
    <dbReference type="NCBI Taxonomy" id="110450"/>
    <lineage>
        <taxon>Eukaryota</taxon>
        <taxon>Viridiplantae</taxon>
        <taxon>Streptophyta</taxon>
        <taxon>Embryophyta</taxon>
        <taxon>Tracheophyta</taxon>
        <taxon>Spermatophyta</taxon>
        <taxon>Magnoliopsida</taxon>
        <taxon>Liliopsida</taxon>
        <taxon>Poales</taxon>
        <taxon>Poaceae</taxon>
        <taxon>BOP clade</taxon>
        <taxon>Oryzoideae</taxon>
        <taxon>Oryzeae</taxon>
        <taxon>Oryzinae</taxon>
        <taxon>Oryza</taxon>
        <taxon>Oryza meyeriana</taxon>
    </lineage>
</organism>
<keyword evidence="6" id="KW-1185">Reference proteome</keyword>
<evidence type="ECO:0000313" key="5">
    <source>
        <dbReference type="EMBL" id="KAF0913547.1"/>
    </source>
</evidence>
<dbReference type="Proteomes" id="UP000479710">
    <property type="component" value="Unassembled WGS sequence"/>
</dbReference>
<dbReference type="OrthoDB" id="62853at2759"/>
<dbReference type="Pfam" id="PF04818">
    <property type="entry name" value="CID"/>
    <property type="match status" value="1"/>
</dbReference>
<feature type="compositionally biased region" description="Basic and acidic residues" evidence="2">
    <location>
        <begin position="395"/>
        <end position="406"/>
    </location>
</feature>
<dbReference type="InterPro" id="IPR000313">
    <property type="entry name" value="PWWP_dom"/>
</dbReference>
<dbReference type="GO" id="GO:0006397">
    <property type="term" value="P:mRNA processing"/>
    <property type="evidence" value="ECO:0007669"/>
    <property type="project" value="UniProtKB-KW"/>
</dbReference>
<evidence type="ECO:0000313" key="6">
    <source>
        <dbReference type="Proteomes" id="UP000479710"/>
    </source>
</evidence>
<feature type="compositionally biased region" description="Basic residues" evidence="2">
    <location>
        <begin position="355"/>
        <end position="369"/>
    </location>
</feature>
<proteinExistence type="predicted"/>
<dbReference type="SMART" id="SM00293">
    <property type="entry name" value="PWWP"/>
    <property type="match status" value="1"/>
</dbReference>
<feature type="compositionally biased region" description="Basic and acidic residues" evidence="2">
    <location>
        <begin position="1348"/>
        <end position="1358"/>
    </location>
</feature>
<dbReference type="PANTHER" id="PTHR12550:SF83">
    <property type="entry name" value="OS03G0358000 PROTEIN"/>
    <property type="match status" value="1"/>
</dbReference>
<feature type="compositionally biased region" description="Pro residues" evidence="2">
    <location>
        <begin position="1268"/>
        <end position="1283"/>
    </location>
</feature>
<dbReference type="EMBL" id="SPHZ02000006">
    <property type="protein sequence ID" value="KAF0913547.1"/>
    <property type="molecule type" value="Genomic_DNA"/>
</dbReference>
<protein>
    <recommendedName>
        <fullName evidence="7">CID domain-containing protein</fullName>
    </recommendedName>
</protein>
<feature type="region of interest" description="Disordered" evidence="2">
    <location>
        <begin position="577"/>
        <end position="598"/>
    </location>
</feature>
<sequence>MAPARKKRAAAAAAAAAAQWKVGDLVLAKMKGFPAWPAMISEPEQWGLTSVKKKLLVYFYGTKQIAFCNYADLEAFTEEKRRSLLAKRQGKGSDFVRAVDEIIDVYDSLKEGNNKLGLVANEVKPGVEKLANNNSSMDSEGLVSSSNMGSDKKQEDHSIVASGHNTVDSDEPSVTAVGSERCVVNSAPDDPTENVSILDEMRNIPLSTSSISKKLRDAQPQNCYTRSRVSSLRRSRSSLNTDTRKAQDSSKLSGGTSLASVDLAADGNKEGSTHHVYVEDVKGNSGSPSIQDDVWLHSNVGIDNQPGTPGTSNNKKLNYTTKIDSTYDSEASQNGASETEFKSHDTSSIPMKKSVIFKRKRKPNRKHFSHSTDKDEEVQAELSENTADSPNPKTEVNKSDGDEHLPLVKRARVRMGRPQLEDLPVDEIDVTNNRPELAMLAEQCNMHNTVALPGDDCSIDPSAVVNSVSLTGRVANSVANPSSKLYMPGPSGEGQSAWKNKEYQPKVLTLDVEAALPPSKRLHRALEAMSANVAETNNLPEVTGSKQLIPNGCVASENSHSNKSADTVVTTTTNGSAIVESPRPSLCTEPMHSPKCKTHPESILQNNSVPASASVPSEAKDDDSHIVTKGNICEETHVDSKTTDCLLVSNEVGNDGCGKGSALSTKLNESALGGTQTIAVPDRLSSSLGTASVNEVAKPINCNEGPKLVDCPAYDTDRSVQRCNEPICRSKLLSSNNNEISDSVLHKETVLAEPVVNVADTASTSSLATKSSSIQSDADTRTFEVHTFSALALKELNHRNLKDKCTSPDSMPMKELIAVAQARRFSRSTSFPDNFLNAKYIPETVVDTPAFKEGSQKQLSPLNQIIRSTSTNDNIHSRSPFDSQQQKSLNKLTGHDEANAARKSFGAFLGTLTRTKENIARATRLAIECAKHGIAGEAIDIIVERLEKESNLYKRVDLFFLVDSITQYSRNQKGGAGDVYPSLIQAVLPRLLYAAAPPGNSAWENRRQCLKVLKLWLERKTLPEYIIRHHIRELEAINEASFGSSRRPSRTERALNDPLRDNEGMLVDEYGSNAGFQLPNLISTKVLEDEDGSSSEDRSFEAVTPEHDAPCTDEKEESQMPAEKHHRILEEVDGELEMEDVAPPSEVEASTRCRPEQIDTKCRTSDCHASDNGPPLPDDMPPSSPPLPSSPPPVPPPPPAPITQTAQLQPTLPMSSDPVGPHPSSASNNIQMQQPNSIVERSGGINPSVAPLQPPPFCNSGYGGHPNQMPPPPPIAPLNPPGPHGNFPAPSAPYHGNNYHQPPMASIPNEGYHLQPPPPPPPINQYPYQPPEPQQQPRPWGNNSSSYPERHRYNGHDRDHHRHDRRHHGHDRRHHFDDRGYHYDDRTHYFNDRGHHFDDRGRSFDERAIRGPMHHHHEVADRGRFPYPPGPPVPDHFEASPAAPVHYRRPSDPPPGPCSGWSMPPRSSNYSPSRHSMEPTVPHVGAHGSWRPR</sequence>